<reference evidence="2 3" key="1">
    <citation type="submission" date="2019-10" db="EMBL/GenBank/DDBJ databases">
        <title>Description of Paenibacillus terrestris sp. nov.</title>
        <authorList>
            <person name="Carlier A."/>
            <person name="Qi S."/>
        </authorList>
    </citation>
    <scope>NUCLEOTIDE SEQUENCE [LARGE SCALE GENOMIC DNA]</scope>
    <source>
        <strain evidence="2 3">LMG 31458</strain>
    </source>
</reference>
<evidence type="ECO:0000313" key="2">
    <source>
        <dbReference type="EMBL" id="NOU75202.1"/>
    </source>
</evidence>
<name>A0ABX1Y2X2_9BACL</name>
<dbReference type="EMBL" id="WHOA01000198">
    <property type="protein sequence ID" value="NOU75202.1"/>
    <property type="molecule type" value="Genomic_DNA"/>
</dbReference>
<protein>
    <submittedName>
        <fullName evidence="2">PAS domain S-box protein</fullName>
    </submittedName>
</protein>
<keyword evidence="3" id="KW-1185">Reference proteome</keyword>
<evidence type="ECO:0000313" key="3">
    <source>
        <dbReference type="Proteomes" id="UP000616779"/>
    </source>
</evidence>
<dbReference type="NCBIfam" id="TIGR00229">
    <property type="entry name" value="sensory_box"/>
    <property type="match status" value="1"/>
</dbReference>
<dbReference type="InterPro" id="IPR013767">
    <property type="entry name" value="PAS_fold"/>
</dbReference>
<dbReference type="CDD" id="cd00130">
    <property type="entry name" value="PAS"/>
    <property type="match status" value="1"/>
</dbReference>
<dbReference type="InterPro" id="IPR035965">
    <property type="entry name" value="PAS-like_dom_sf"/>
</dbReference>
<dbReference type="SMART" id="SM00091">
    <property type="entry name" value="PAS"/>
    <property type="match status" value="1"/>
</dbReference>
<accession>A0ABX1Y2X2</accession>
<sequence length="108" mass="12268">MFNALMANEKIIPRHVAQFMHALMNLSSDGMVIVDLEGKIVEVNEIFGKLHGFSREDLLGKILPLEPFVIEGDKVSHFHKDVIFSPIYDEQGKVIALMGFEKSERLEK</sequence>
<dbReference type="Gene3D" id="3.30.450.20">
    <property type="entry name" value="PAS domain"/>
    <property type="match status" value="1"/>
</dbReference>
<dbReference type="Pfam" id="PF00989">
    <property type="entry name" value="PAS"/>
    <property type="match status" value="1"/>
</dbReference>
<proteinExistence type="predicted"/>
<dbReference type="PROSITE" id="PS50112">
    <property type="entry name" value="PAS"/>
    <property type="match status" value="1"/>
</dbReference>
<dbReference type="RefSeq" id="WP_171646598.1">
    <property type="nucleotide sequence ID" value="NZ_WHOA01000198.1"/>
</dbReference>
<comment type="caution">
    <text evidence="2">The sequence shown here is derived from an EMBL/GenBank/DDBJ whole genome shotgun (WGS) entry which is preliminary data.</text>
</comment>
<organism evidence="2 3">
    <name type="scientific">Paenibacillus phytorum</name>
    <dbReference type="NCBI Taxonomy" id="2654977"/>
    <lineage>
        <taxon>Bacteria</taxon>
        <taxon>Bacillati</taxon>
        <taxon>Bacillota</taxon>
        <taxon>Bacilli</taxon>
        <taxon>Bacillales</taxon>
        <taxon>Paenibacillaceae</taxon>
        <taxon>Paenibacillus</taxon>
    </lineage>
</organism>
<evidence type="ECO:0000259" key="1">
    <source>
        <dbReference type="PROSITE" id="PS50112"/>
    </source>
</evidence>
<dbReference type="Proteomes" id="UP000616779">
    <property type="component" value="Unassembled WGS sequence"/>
</dbReference>
<gene>
    <name evidence="2" type="ORF">GC098_28085</name>
</gene>
<dbReference type="SUPFAM" id="SSF55785">
    <property type="entry name" value="PYP-like sensor domain (PAS domain)"/>
    <property type="match status" value="1"/>
</dbReference>
<feature type="domain" description="PAS" evidence="1">
    <location>
        <begin position="16"/>
        <end position="61"/>
    </location>
</feature>
<dbReference type="InterPro" id="IPR000014">
    <property type="entry name" value="PAS"/>
</dbReference>